<dbReference type="PIRSF" id="PIRSF016578">
    <property type="entry name" value="HsaA"/>
    <property type="match status" value="1"/>
</dbReference>
<dbReference type="Pfam" id="PF00441">
    <property type="entry name" value="Acyl-CoA_dh_1"/>
    <property type="match status" value="1"/>
</dbReference>
<comment type="similarity">
    <text evidence="2 5">Belongs to the acyl-CoA dehydrogenase family.</text>
</comment>
<dbReference type="SUPFAM" id="SSF47203">
    <property type="entry name" value="Acyl-CoA dehydrogenase C-terminal domain-like"/>
    <property type="match status" value="1"/>
</dbReference>
<reference evidence="9 10" key="1">
    <citation type="submission" date="2019-08" db="EMBL/GenBank/DDBJ databases">
        <title>Draft genome sequence of Lysobacter sp. UKS-15.</title>
        <authorList>
            <person name="Im W.-T."/>
        </authorList>
    </citation>
    <scope>NUCLEOTIDE SEQUENCE [LARGE SCALE GENOMIC DNA]</scope>
    <source>
        <strain evidence="9 10">UKS-15</strain>
    </source>
</reference>
<evidence type="ECO:0000256" key="2">
    <source>
        <dbReference type="ARBA" id="ARBA00009347"/>
    </source>
</evidence>
<dbReference type="GO" id="GO:0003995">
    <property type="term" value="F:acyl-CoA dehydrogenase activity"/>
    <property type="evidence" value="ECO:0007669"/>
    <property type="project" value="TreeGrafter"/>
</dbReference>
<dbReference type="PANTHER" id="PTHR43884:SF12">
    <property type="entry name" value="ISOVALERYL-COA DEHYDROGENASE, MITOCHONDRIAL-RELATED"/>
    <property type="match status" value="1"/>
</dbReference>
<dbReference type="AlphaFoldDB" id="A0A5D8ZFL6"/>
<keyword evidence="10" id="KW-1185">Reference proteome</keyword>
<evidence type="ECO:0000259" key="6">
    <source>
        <dbReference type="Pfam" id="PF00441"/>
    </source>
</evidence>
<dbReference type="InterPro" id="IPR013786">
    <property type="entry name" value="AcylCoA_DH/ox_N"/>
</dbReference>
<evidence type="ECO:0000256" key="4">
    <source>
        <dbReference type="ARBA" id="ARBA00022827"/>
    </source>
</evidence>
<dbReference type="InterPro" id="IPR006091">
    <property type="entry name" value="Acyl-CoA_Oxase/DH_mid-dom"/>
</dbReference>
<comment type="caution">
    <text evidence="9">The sequence shown here is derived from an EMBL/GenBank/DDBJ whole genome shotgun (WGS) entry which is preliminary data.</text>
</comment>
<keyword evidence="3 5" id="KW-0285">Flavoprotein</keyword>
<dbReference type="InterPro" id="IPR036250">
    <property type="entry name" value="AcylCo_DH-like_C"/>
</dbReference>
<evidence type="ECO:0000313" key="10">
    <source>
        <dbReference type="Proteomes" id="UP000323164"/>
    </source>
</evidence>
<comment type="cofactor">
    <cofactor evidence="1 5">
        <name>FAD</name>
        <dbReference type="ChEBI" id="CHEBI:57692"/>
    </cofactor>
</comment>
<dbReference type="PANTHER" id="PTHR43884">
    <property type="entry name" value="ACYL-COA DEHYDROGENASE"/>
    <property type="match status" value="1"/>
</dbReference>
<dbReference type="Pfam" id="PF02771">
    <property type="entry name" value="Acyl-CoA_dh_N"/>
    <property type="match status" value="1"/>
</dbReference>
<evidence type="ECO:0000259" key="7">
    <source>
        <dbReference type="Pfam" id="PF02770"/>
    </source>
</evidence>
<sequence length="385" mass="40258">MNEYLSGPLVRLVEQAETVATTIAGPASEQVDRDAAWPEASMRALAAGGLTGLTVPAHLGGHGQGLLGMAALTEVLGRACASTAMCFGMHCVGTAVIAAKATSAQQDAYLRPIARGEHLTTLALSETGTGAHFFLPQTRMRPDGDGYVVDGGKQFVTNGGHVDSYVVSTTAEDAGGGEFSCVVVDADSEGVSWGAPWAGFGMRGNSSRPLTLDGVRVDGDRLLGAEGDQVWYVFEVVAPFFLTAMAGTYVGVAQAALDITLQHLRDRRHAHTGQALADVDLLQHRVGQLWMQVEKSRLLLFHAARLGDLGSPVALTAILASKADAATTAVNVVNEAMTLGGGIAYRENSTLSRLLRDARAGHVMSPTTDLLTLWAGRSALGLPLL</sequence>
<feature type="domain" description="Acyl-CoA dehydrogenase/oxidase C-terminal" evidence="6">
    <location>
        <begin position="244"/>
        <end position="368"/>
    </location>
</feature>
<dbReference type="Gene3D" id="1.20.140.10">
    <property type="entry name" value="Butyryl-CoA Dehydrogenase, subunit A, domain 3"/>
    <property type="match status" value="1"/>
</dbReference>
<protein>
    <submittedName>
        <fullName evidence="9">Acyl-CoA dehydrogenase</fullName>
    </submittedName>
</protein>
<evidence type="ECO:0000259" key="8">
    <source>
        <dbReference type="Pfam" id="PF02771"/>
    </source>
</evidence>
<dbReference type="InterPro" id="IPR046373">
    <property type="entry name" value="Acyl-CoA_Oxase/DH_mid-dom_sf"/>
</dbReference>
<evidence type="ECO:0000256" key="1">
    <source>
        <dbReference type="ARBA" id="ARBA00001974"/>
    </source>
</evidence>
<dbReference type="RefSeq" id="WP_149351584.1">
    <property type="nucleotide sequence ID" value="NZ_VTRV01000008.1"/>
</dbReference>
<gene>
    <name evidence="9" type="ORF">FW784_01470</name>
</gene>
<evidence type="ECO:0000313" key="9">
    <source>
        <dbReference type="EMBL" id="TZF91474.1"/>
    </source>
</evidence>
<dbReference type="EMBL" id="VTRV01000008">
    <property type="protein sequence ID" value="TZF91474.1"/>
    <property type="molecule type" value="Genomic_DNA"/>
</dbReference>
<organism evidence="9 10">
    <name type="scientific">Cognatilysobacter lacus</name>
    <dbReference type="NCBI Taxonomy" id="1643323"/>
    <lineage>
        <taxon>Bacteria</taxon>
        <taxon>Pseudomonadati</taxon>
        <taxon>Pseudomonadota</taxon>
        <taxon>Gammaproteobacteria</taxon>
        <taxon>Lysobacterales</taxon>
        <taxon>Lysobacteraceae</taxon>
        <taxon>Cognatilysobacter</taxon>
    </lineage>
</organism>
<dbReference type="Gene3D" id="2.40.110.10">
    <property type="entry name" value="Butyryl-CoA Dehydrogenase, subunit A, domain 2"/>
    <property type="match status" value="1"/>
</dbReference>
<feature type="domain" description="Acyl-CoA dehydrogenase/oxidase N-terminal" evidence="8">
    <location>
        <begin position="13"/>
        <end position="117"/>
    </location>
</feature>
<keyword evidence="5" id="KW-0560">Oxidoreductase</keyword>
<evidence type="ECO:0000256" key="3">
    <source>
        <dbReference type="ARBA" id="ARBA00022630"/>
    </source>
</evidence>
<keyword evidence="4 5" id="KW-0274">FAD</keyword>
<feature type="domain" description="Acyl-CoA oxidase/dehydrogenase middle" evidence="7">
    <location>
        <begin position="122"/>
        <end position="215"/>
    </location>
</feature>
<evidence type="ECO:0000256" key="5">
    <source>
        <dbReference type="RuleBase" id="RU362125"/>
    </source>
</evidence>
<dbReference type="InterPro" id="IPR009100">
    <property type="entry name" value="AcylCoA_DH/oxidase_NM_dom_sf"/>
</dbReference>
<dbReference type="GO" id="GO:0050660">
    <property type="term" value="F:flavin adenine dinucleotide binding"/>
    <property type="evidence" value="ECO:0007669"/>
    <property type="project" value="InterPro"/>
</dbReference>
<accession>A0A5D8ZFL6</accession>
<dbReference type="CDD" id="cd00567">
    <property type="entry name" value="ACAD"/>
    <property type="match status" value="1"/>
</dbReference>
<dbReference type="SUPFAM" id="SSF56645">
    <property type="entry name" value="Acyl-CoA dehydrogenase NM domain-like"/>
    <property type="match status" value="1"/>
</dbReference>
<dbReference type="Pfam" id="PF02770">
    <property type="entry name" value="Acyl-CoA_dh_M"/>
    <property type="match status" value="1"/>
</dbReference>
<name>A0A5D8ZFL6_9GAMM</name>
<dbReference type="InterPro" id="IPR037069">
    <property type="entry name" value="AcylCoA_DH/ox_N_sf"/>
</dbReference>
<dbReference type="InterPro" id="IPR009075">
    <property type="entry name" value="AcylCo_DH/oxidase_C"/>
</dbReference>
<dbReference type="OrthoDB" id="571684at2"/>
<proteinExistence type="inferred from homology"/>
<dbReference type="Proteomes" id="UP000323164">
    <property type="component" value="Unassembled WGS sequence"/>
</dbReference>
<dbReference type="Gene3D" id="1.10.540.10">
    <property type="entry name" value="Acyl-CoA dehydrogenase/oxidase, N-terminal domain"/>
    <property type="match status" value="1"/>
</dbReference>